<evidence type="ECO:0000313" key="3">
    <source>
        <dbReference type="EMBL" id="MAH62795.1"/>
    </source>
</evidence>
<feature type="chain" id="PRO_5014621781" description="VCBS repeat-containing protein" evidence="2">
    <location>
        <begin position="18"/>
        <end position="419"/>
    </location>
</feature>
<organism evidence="3 4">
    <name type="scientific">SAR324 cluster bacterium</name>
    <dbReference type="NCBI Taxonomy" id="2024889"/>
    <lineage>
        <taxon>Bacteria</taxon>
        <taxon>Deltaproteobacteria</taxon>
        <taxon>SAR324 cluster</taxon>
    </lineage>
</organism>
<keyword evidence="1 2" id="KW-0732">Signal</keyword>
<name>A0A2D6YHY9_9DELT</name>
<sequence length="419" mass="45808">MKLLHALPFLCMFSLLACRSGDHLVEEDTPPSTVMDALFFAPKEQSLPVGSAQLIRSDWDNDGEVELLVPVPQRSEGPGTTDDGRIQAFTLQPQSSEWLQADDRPSWTPSEPRWHQSFVIEDFDLDGYNDLMLTQSDSVYLQLLKGPNWLDDNNTLIVDLTPISLQAGDWNNDGLKDIAVANRGTDSISIRLNNGNDNFTTTASLDTADFPQQLVKGDWNEDNVTDLASLSVGENLLQLWKGKGDGTFEKTSELDTPNSPQQLEVADFDCDGRQDLAVSSRSAEVLRIWYNDASGNFGNQFDLPAGRGPSSFDVADFNEDGVLDFVVSNRFVVVFASVTTLSGDMALVLSNSSSTRGATAYKSPELFAATHHLQGDTPGDIVIEDVDGNGRLDLMAALPQQAKVALFDGKEFHGRLACP</sequence>
<dbReference type="InterPro" id="IPR028994">
    <property type="entry name" value="Integrin_alpha_N"/>
</dbReference>
<evidence type="ECO:0008006" key="5">
    <source>
        <dbReference type="Google" id="ProtNLM"/>
    </source>
</evidence>
<dbReference type="InterPro" id="IPR013517">
    <property type="entry name" value="FG-GAP"/>
</dbReference>
<reference evidence="4" key="1">
    <citation type="submission" date="2017-09" db="EMBL/GenBank/DDBJ databases">
        <title>The Reconstruction of 2,631 Draft Metagenome-Assembled Genomes from the Global Oceans.</title>
        <authorList>
            <person name="Tully B.J."/>
            <person name="Graham E.D."/>
            <person name="Heidelberg J.F."/>
        </authorList>
    </citation>
    <scope>NUCLEOTIDE SEQUENCE [LARGE SCALE GENOMIC DNA]</scope>
</reference>
<dbReference type="PANTHER" id="PTHR46580:SF4">
    <property type="entry name" value="ATP_GTP-BINDING PROTEIN"/>
    <property type="match status" value="1"/>
</dbReference>
<gene>
    <name evidence="3" type="ORF">CMN54_04960</name>
</gene>
<feature type="signal peptide" evidence="2">
    <location>
        <begin position="1"/>
        <end position="17"/>
    </location>
</feature>
<dbReference type="EMBL" id="NZEX01000052">
    <property type="protein sequence ID" value="MAH62795.1"/>
    <property type="molecule type" value="Genomic_DNA"/>
</dbReference>
<proteinExistence type="predicted"/>
<protein>
    <recommendedName>
        <fullName evidence="5">VCBS repeat-containing protein</fullName>
    </recommendedName>
</protein>
<evidence type="ECO:0000256" key="1">
    <source>
        <dbReference type="ARBA" id="ARBA00022729"/>
    </source>
</evidence>
<evidence type="ECO:0000256" key="2">
    <source>
        <dbReference type="SAM" id="SignalP"/>
    </source>
</evidence>
<dbReference type="PROSITE" id="PS51257">
    <property type="entry name" value="PROKAR_LIPOPROTEIN"/>
    <property type="match status" value="1"/>
</dbReference>
<dbReference type="PANTHER" id="PTHR46580">
    <property type="entry name" value="SENSOR KINASE-RELATED"/>
    <property type="match status" value="1"/>
</dbReference>
<evidence type="ECO:0000313" key="4">
    <source>
        <dbReference type="Proteomes" id="UP000226525"/>
    </source>
</evidence>
<dbReference type="SUPFAM" id="SSF69318">
    <property type="entry name" value="Integrin alpha N-terminal domain"/>
    <property type="match status" value="1"/>
</dbReference>
<dbReference type="Proteomes" id="UP000226525">
    <property type="component" value="Unassembled WGS sequence"/>
</dbReference>
<dbReference type="AlphaFoldDB" id="A0A2D6YHY9"/>
<accession>A0A2D6YHY9</accession>
<dbReference type="Gene3D" id="2.130.10.130">
    <property type="entry name" value="Integrin alpha, N-terminal"/>
    <property type="match status" value="2"/>
</dbReference>
<comment type="caution">
    <text evidence="3">The sequence shown here is derived from an EMBL/GenBank/DDBJ whole genome shotgun (WGS) entry which is preliminary data.</text>
</comment>
<dbReference type="Pfam" id="PF13517">
    <property type="entry name" value="FG-GAP_3"/>
    <property type="match status" value="2"/>
</dbReference>